<dbReference type="InParanoid" id="A0A1Y2EC31"/>
<name>A0A1Y2EC31_9BASI</name>
<dbReference type="EMBL" id="MCGR01000058">
    <property type="protein sequence ID" value="ORY69143.1"/>
    <property type="molecule type" value="Genomic_DNA"/>
</dbReference>
<protein>
    <recommendedName>
        <fullName evidence="3">F-box domain-containing protein</fullName>
    </recommendedName>
</protein>
<dbReference type="SUPFAM" id="SSF52047">
    <property type="entry name" value="RNI-like"/>
    <property type="match status" value="1"/>
</dbReference>
<dbReference type="Gene3D" id="3.80.10.10">
    <property type="entry name" value="Ribonuclease Inhibitor"/>
    <property type="match status" value="1"/>
</dbReference>
<dbReference type="Proteomes" id="UP000193467">
    <property type="component" value="Unassembled WGS sequence"/>
</dbReference>
<reference evidence="1 2" key="1">
    <citation type="submission" date="2016-07" db="EMBL/GenBank/DDBJ databases">
        <title>Pervasive Adenine N6-methylation of Active Genes in Fungi.</title>
        <authorList>
            <consortium name="DOE Joint Genome Institute"/>
            <person name="Mondo S.J."/>
            <person name="Dannebaum R.O."/>
            <person name="Kuo R.C."/>
            <person name="Labutti K."/>
            <person name="Haridas S."/>
            <person name="Kuo A."/>
            <person name="Salamov A."/>
            <person name="Ahrendt S.R."/>
            <person name="Lipzen A."/>
            <person name="Sullivan W."/>
            <person name="Andreopoulos W.B."/>
            <person name="Clum A."/>
            <person name="Lindquist E."/>
            <person name="Daum C."/>
            <person name="Ramamoorthy G.K."/>
            <person name="Gryganskyi A."/>
            <person name="Culley D."/>
            <person name="Magnuson J.K."/>
            <person name="James T.Y."/>
            <person name="O'Malley M.A."/>
            <person name="Stajich J.E."/>
            <person name="Spatafora J.W."/>
            <person name="Visel A."/>
            <person name="Grigoriev I.V."/>
        </authorList>
    </citation>
    <scope>NUCLEOTIDE SEQUENCE [LARGE SCALE GENOMIC DNA]</scope>
    <source>
        <strain evidence="1 2">62-1032</strain>
    </source>
</reference>
<comment type="caution">
    <text evidence="1">The sequence shown here is derived from an EMBL/GenBank/DDBJ whole genome shotgun (WGS) entry which is preliminary data.</text>
</comment>
<organism evidence="1 2">
    <name type="scientific">Leucosporidium creatinivorum</name>
    <dbReference type="NCBI Taxonomy" id="106004"/>
    <lineage>
        <taxon>Eukaryota</taxon>
        <taxon>Fungi</taxon>
        <taxon>Dikarya</taxon>
        <taxon>Basidiomycota</taxon>
        <taxon>Pucciniomycotina</taxon>
        <taxon>Microbotryomycetes</taxon>
        <taxon>Leucosporidiales</taxon>
        <taxon>Leucosporidium</taxon>
    </lineage>
</organism>
<keyword evidence="2" id="KW-1185">Reference proteome</keyword>
<evidence type="ECO:0000313" key="2">
    <source>
        <dbReference type="Proteomes" id="UP000193467"/>
    </source>
</evidence>
<gene>
    <name evidence="1" type="ORF">BCR35DRAFT_334364</name>
</gene>
<evidence type="ECO:0000313" key="1">
    <source>
        <dbReference type="EMBL" id="ORY69143.1"/>
    </source>
</evidence>
<dbReference type="InterPro" id="IPR032675">
    <property type="entry name" value="LRR_dom_sf"/>
</dbReference>
<accession>A0A1Y2EC31</accession>
<evidence type="ECO:0008006" key="3">
    <source>
        <dbReference type="Google" id="ProtNLM"/>
    </source>
</evidence>
<dbReference type="AlphaFoldDB" id="A0A1Y2EC31"/>
<proteinExistence type="predicted"/>
<sequence length="309" mass="34520">MPTAASPPSVDPSSGARCASRQRIHNEAHEYPFTVPGSLSGMLSRCSKLESLQIDEYTAFADETFDLSAELPELHSLTVGSWWDHEDWKKKPSIIHLTLDCHLNAPPSQNQARPRLVREFNPYLTEDRYGVFSLEAQSKFPLKSLTVTKLELFRDVALVNFLQTLSPCAALRSLTFTECSSEKAEAATPWSALLMDHVHTLTIKLNAPPSSPRPLETLLGSFPNLTHLDISNGIVRQDFPPPLDTLNGLSLELRTTLEFAHEFTKLEHITLHFPESNEILRCEKGGRGREIVSGSALELWHERNQGSSL</sequence>